<evidence type="ECO:0000256" key="3">
    <source>
        <dbReference type="SAM" id="MobiDB-lite"/>
    </source>
</evidence>
<feature type="compositionally biased region" description="Low complexity" evidence="3">
    <location>
        <begin position="931"/>
        <end position="959"/>
    </location>
</feature>
<feature type="compositionally biased region" description="Pro residues" evidence="3">
    <location>
        <begin position="556"/>
        <end position="566"/>
    </location>
</feature>
<dbReference type="PROSITE" id="PS00636">
    <property type="entry name" value="DNAJ_1"/>
    <property type="match status" value="1"/>
</dbReference>
<dbReference type="Gene3D" id="1.25.40.10">
    <property type="entry name" value="Tetratricopeptide repeat domain"/>
    <property type="match status" value="1"/>
</dbReference>
<dbReference type="eggNOG" id="COG0484">
    <property type="taxonomic scope" value="Bacteria"/>
</dbReference>
<name>A0A017T2M1_9BACT</name>
<feature type="repeat" description="TPR" evidence="2">
    <location>
        <begin position="1258"/>
        <end position="1291"/>
    </location>
</feature>
<dbReference type="SUPFAM" id="SSF48452">
    <property type="entry name" value="TPR-like"/>
    <property type="match status" value="1"/>
</dbReference>
<keyword evidence="2" id="KW-0802">TPR repeat</keyword>
<evidence type="ECO:0000313" key="5">
    <source>
        <dbReference type="EMBL" id="EYF03055.1"/>
    </source>
</evidence>
<sequence>MAQGAVNVISQNVGENVRREQARDLAAAVVQAIFRLVKATTLHAADNQAVVRQVEETVSVVHDFGHRTGYNVSILFTRGSVFVSGQLLKANRSTYEGALELAEILERCGYSEIGVARDVRAPDLITFATAAAESLRSGRSLPERPAPHIRLRAVGDAVLRRETAVDRVDDETEAIVRTYATAIVVMRRFFDDLMKGRYALRQSVKRIAQRLVDLSAGETPAFLGVTALRNQNHDAAGRAVNTAILSLAMTRQITSDINQLGRVGMAALLFDTARPRLSGAAGPNGQEIVPELSDQQEADVPSGTAVVLTALGLVNEPTVMRTVIAYEGHWARRQGTLGPLYRGLRQPMLQARIVATARAFNDLLTPAPGDEPPSADEAIARLGEGMSDPADRAVLRLLVGALGIFPTGTLVELSSGEVALVVQTPSHPARYSQPRVRLVLDAAGGAIQRTIEIDLAERPRPGLPSRYIRRVVATSDDPAAAAMRAHAAVHEPSPASVRARQTTAPPPRPPSMAPGIPQDPTVVRSPRGSTGAAPAMPGRSESPTVRPGRRVSAPQQQPPIAIPPLPRLAEPFGPAVSFTTGRERHAPEIHEAPAAPPLPSAISLEEVDVHGQITRSSWDEAAEEPVLEEFLLEEEGEAPADHAGLLSLPDLQPTAEGALTRTPLVHLLVYMLDRRLTGTTCFVDPDEFVHGIYFVDGVPSKVWTGTMVAPLDRVILDLGLLDEKTLRDSLKEISRKRVLHGVHLVQKGLLDRDSLLTVLRHQLVRKLIALFDLPPETQYAYYDGVNLLEAYGGPELLECEPLAVVMAGVRLHADDPVVDTTLERIAQRPLGLHVEAEVKRFQLHRDEAAVVDLLRTRRMTLDELTGAGVAQERVVRLTVYALAITRHLELGMPGRGPVGVGRDRPASPLIEVAPSGKEAARGARGAQVPASSSTTPLPRTTRSNLADPEPGAAAPAGEAARPRPGRDTVAPARGQGVMVITPGEEPPASRRAGGGPAAERGATEGVAMPRGPNSTRTLASSGVRAGRSAEAGATPPQVHVQGEPASERLGAHPGGGRPAAPPEKAAVDPRLGERRAEIEKRAAAIDEEDLFQVLGIAQDAAPDRIRVAYFNLAKQWHPDRLPAELQDVKPLVSRVFARISEAYQTLTDAERRAQYLAGHGPGSSEDEEAKVARAVDAALEFQKAEVLVKKRDLVQAEALARRAAEADPEQPEYITLLAWILALRRGDPPAFPEGTQSPHFDDLLEKLDAVLMKEPRYERALFYRGSLLKRVGQADRAAADFRLAAEINPKNLDAVREVRLHDMRKRSAPEPPTPTGGGSIMGKIFKR</sequence>
<dbReference type="Proteomes" id="UP000019678">
    <property type="component" value="Unassembled WGS sequence"/>
</dbReference>
<evidence type="ECO:0000259" key="4">
    <source>
        <dbReference type="PROSITE" id="PS50076"/>
    </source>
</evidence>
<protein>
    <recommendedName>
        <fullName evidence="4">J domain-containing protein</fullName>
    </recommendedName>
</protein>
<dbReference type="STRING" id="1192034.CAP_6318"/>
<gene>
    <name evidence="5" type="ORF">CAP_6318</name>
</gene>
<feature type="region of interest" description="Disordered" evidence="3">
    <location>
        <begin position="482"/>
        <end position="568"/>
    </location>
</feature>
<dbReference type="eggNOG" id="COG2206">
    <property type="taxonomic scope" value="Bacteria"/>
</dbReference>
<dbReference type="SUPFAM" id="SSF46565">
    <property type="entry name" value="Chaperone J-domain"/>
    <property type="match status" value="1"/>
</dbReference>
<proteinExistence type="predicted"/>
<dbReference type="InterPro" id="IPR036869">
    <property type="entry name" value="J_dom_sf"/>
</dbReference>
<feature type="region of interest" description="Disordered" evidence="3">
    <location>
        <begin position="914"/>
        <end position="1073"/>
    </location>
</feature>
<feature type="region of interest" description="Disordered" evidence="3">
    <location>
        <begin position="1304"/>
        <end position="1327"/>
    </location>
</feature>
<keyword evidence="6" id="KW-1185">Reference proteome</keyword>
<accession>A0A017T2M1</accession>
<evidence type="ECO:0000313" key="6">
    <source>
        <dbReference type="Proteomes" id="UP000019678"/>
    </source>
</evidence>
<feature type="domain" description="J" evidence="4">
    <location>
        <begin position="1089"/>
        <end position="1159"/>
    </location>
</feature>
<comment type="caution">
    <text evidence="5">The sequence shown here is derived from an EMBL/GenBank/DDBJ whole genome shotgun (WGS) entry which is preliminary data.</text>
</comment>
<dbReference type="PRINTS" id="PR00625">
    <property type="entry name" value="JDOMAIN"/>
</dbReference>
<dbReference type="SMART" id="SM00028">
    <property type="entry name" value="TPR"/>
    <property type="match status" value="2"/>
</dbReference>
<dbReference type="Gene3D" id="1.10.287.110">
    <property type="entry name" value="DnaJ domain"/>
    <property type="match status" value="1"/>
</dbReference>
<dbReference type="Pfam" id="PF00226">
    <property type="entry name" value="DnaJ"/>
    <property type="match status" value="1"/>
</dbReference>
<dbReference type="PROSITE" id="PS50076">
    <property type="entry name" value="DNAJ_2"/>
    <property type="match status" value="1"/>
</dbReference>
<dbReference type="InterPro" id="IPR051938">
    <property type="entry name" value="Apopto_cytoskel_mod"/>
</dbReference>
<evidence type="ECO:0000256" key="1">
    <source>
        <dbReference type="ARBA" id="ARBA00023186"/>
    </source>
</evidence>
<dbReference type="PANTHER" id="PTHR44145:SF3">
    <property type="entry name" value="DNAJ HOMOLOG SUBFAMILY A MEMBER 3, MITOCHONDRIAL"/>
    <property type="match status" value="1"/>
</dbReference>
<dbReference type="InterPro" id="IPR019734">
    <property type="entry name" value="TPR_rpt"/>
</dbReference>
<dbReference type="SMART" id="SM00271">
    <property type="entry name" value="DnaJ"/>
    <property type="match status" value="1"/>
</dbReference>
<dbReference type="RefSeq" id="WP_044246834.1">
    <property type="nucleotide sequence ID" value="NZ_ASRX01000052.1"/>
</dbReference>
<dbReference type="InterPro" id="IPR001623">
    <property type="entry name" value="DnaJ_domain"/>
</dbReference>
<keyword evidence="1" id="KW-0143">Chaperone</keyword>
<dbReference type="EMBL" id="ASRX01000052">
    <property type="protein sequence ID" value="EYF03055.1"/>
    <property type="molecule type" value="Genomic_DNA"/>
</dbReference>
<dbReference type="InterPro" id="IPR011990">
    <property type="entry name" value="TPR-like_helical_dom_sf"/>
</dbReference>
<reference evidence="5 6" key="1">
    <citation type="submission" date="2013-05" db="EMBL/GenBank/DDBJ databases">
        <title>Genome assembly of Chondromyces apiculatus DSM 436.</title>
        <authorList>
            <person name="Sharma G."/>
            <person name="Khatri I."/>
            <person name="Kaur C."/>
            <person name="Mayilraj S."/>
            <person name="Subramanian S."/>
        </authorList>
    </citation>
    <scope>NUCLEOTIDE SEQUENCE [LARGE SCALE GENOMIC DNA]</scope>
    <source>
        <strain evidence="5 6">DSM 436</strain>
    </source>
</reference>
<organism evidence="5 6">
    <name type="scientific">Chondromyces apiculatus DSM 436</name>
    <dbReference type="NCBI Taxonomy" id="1192034"/>
    <lineage>
        <taxon>Bacteria</taxon>
        <taxon>Pseudomonadati</taxon>
        <taxon>Myxococcota</taxon>
        <taxon>Polyangia</taxon>
        <taxon>Polyangiales</taxon>
        <taxon>Polyangiaceae</taxon>
        <taxon>Chondromyces</taxon>
    </lineage>
</organism>
<dbReference type="OrthoDB" id="5489610at2"/>
<dbReference type="CDD" id="cd06257">
    <property type="entry name" value="DnaJ"/>
    <property type="match status" value="1"/>
</dbReference>
<dbReference type="InterPro" id="IPR018253">
    <property type="entry name" value="DnaJ_domain_CS"/>
</dbReference>
<dbReference type="PROSITE" id="PS50005">
    <property type="entry name" value="TPR"/>
    <property type="match status" value="1"/>
</dbReference>
<dbReference type="PANTHER" id="PTHR44145">
    <property type="entry name" value="DNAJ HOMOLOG SUBFAMILY A MEMBER 3, MITOCHONDRIAL"/>
    <property type="match status" value="1"/>
</dbReference>
<evidence type="ECO:0000256" key="2">
    <source>
        <dbReference type="PROSITE-ProRule" id="PRU00339"/>
    </source>
</evidence>